<evidence type="ECO:0000256" key="5">
    <source>
        <dbReference type="ARBA" id="ARBA00022840"/>
    </source>
</evidence>
<feature type="domain" description="ABC transmembrane type-1" evidence="11">
    <location>
        <begin position="1114"/>
        <end position="1299"/>
    </location>
</feature>
<keyword evidence="7 9" id="KW-0472">Membrane</keyword>
<feature type="region of interest" description="Disordered" evidence="8">
    <location>
        <begin position="2787"/>
        <end position="2824"/>
    </location>
</feature>
<feature type="domain" description="ABC transporter" evidence="10">
    <location>
        <begin position="3029"/>
        <end position="3350"/>
    </location>
</feature>
<gene>
    <name evidence="12" type="ORF">BN1204_002960</name>
</gene>
<dbReference type="CDD" id="cd18580">
    <property type="entry name" value="ABC_6TM_ABCC_D2"/>
    <property type="match status" value="1"/>
</dbReference>
<feature type="region of interest" description="Disordered" evidence="8">
    <location>
        <begin position="2261"/>
        <end position="2315"/>
    </location>
</feature>
<feature type="transmembrane region" description="Helical" evidence="9">
    <location>
        <begin position="2476"/>
        <end position="2498"/>
    </location>
</feature>
<dbReference type="InterPro" id="IPR036640">
    <property type="entry name" value="ABC1_TM_sf"/>
</dbReference>
<dbReference type="SUPFAM" id="SSF52540">
    <property type="entry name" value="P-loop containing nucleoside triphosphate hydrolases"/>
    <property type="match status" value="2"/>
</dbReference>
<feature type="region of interest" description="Disordered" evidence="8">
    <location>
        <begin position="311"/>
        <end position="524"/>
    </location>
</feature>
<evidence type="ECO:0000256" key="6">
    <source>
        <dbReference type="ARBA" id="ARBA00022989"/>
    </source>
</evidence>
<evidence type="ECO:0000256" key="9">
    <source>
        <dbReference type="SAM" id="Phobius"/>
    </source>
</evidence>
<feature type="compositionally biased region" description="Basic and acidic residues" evidence="8">
    <location>
        <begin position="358"/>
        <end position="375"/>
    </location>
</feature>
<dbReference type="Pfam" id="PF00664">
    <property type="entry name" value="ABC_membrane"/>
    <property type="match status" value="2"/>
</dbReference>
<feature type="transmembrane region" description="Helical" evidence="9">
    <location>
        <begin position="2565"/>
        <end position="2587"/>
    </location>
</feature>
<feature type="compositionally biased region" description="Low complexity" evidence="8">
    <location>
        <begin position="2812"/>
        <end position="2824"/>
    </location>
</feature>
<evidence type="ECO:0000256" key="8">
    <source>
        <dbReference type="SAM" id="MobiDB-lite"/>
    </source>
</evidence>
<organism evidence="12">
    <name type="scientific">Neospora caninum (strain Liverpool)</name>
    <dbReference type="NCBI Taxonomy" id="572307"/>
    <lineage>
        <taxon>Eukaryota</taxon>
        <taxon>Sar</taxon>
        <taxon>Alveolata</taxon>
        <taxon>Apicomplexa</taxon>
        <taxon>Conoidasida</taxon>
        <taxon>Coccidia</taxon>
        <taxon>Eucoccidiorida</taxon>
        <taxon>Eimeriorina</taxon>
        <taxon>Sarcocystidae</taxon>
        <taxon>Neospora</taxon>
    </lineage>
</organism>
<keyword evidence="2" id="KW-0813">Transport</keyword>
<feature type="compositionally biased region" description="Basic and acidic residues" evidence="8">
    <location>
        <begin position="693"/>
        <end position="716"/>
    </location>
</feature>
<comment type="subcellular location">
    <subcellularLocation>
        <location evidence="1">Membrane</location>
        <topology evidence="1">Multi-pass membrane protein</topology>
    </subcellularLocation>
</comment>
<evidence type="ECO:0000256" key="1">
    <source>
        <dbReference type="ARBA" id="ARBA00004141"/>
    </source>
</evidence>
<sequence length="3360" mass="352137">MLFSVPTSPRRSSRSEPIKESVSHSSSSSLSSAFPFLWRVTEDEDDLGKAEAFLKAFDAERRRAPSSPSILRALHASRLLVPAYWLGCLRFLEVLLAAFLPLLLKSLVASVEAPLPAPSPATGAAPPSCPTSAVAFPFVSTHAAAACAAAATGASSPLGSWHASALGAAFYHPAAAHPSFDPGVAAWASAASYPSLFSFFLAPFAAFSPSAATEPPETPASAPFLSAGDRSLETRVQQILLLALSMVLCSLVHVAIGVYVGHRMRRVAVEVKVALLAAAFQVMVEPDRRAAEAKSSGTKFKALLPLHAWGRGAASQGSDEQEGHGGTARNAPRLPVETRDCCAYPRKGRGAPASTDGDEAHRASQGDAQPRRGETGAEAAPEWSRQGGRTRWEESNERARTAGGRVPGQGRYGGDTRGEPTDARQMSTGRTGPIPEEEAAGAVRADMHWQTTHARERDASQDETEGWTATRSARVAREPCGDHGSVGARASDGEETPQGPHRRDALERVSTGTGIFVQSGRQAGGNLSSVGVAAAFSSSSSSASASLRSSSASFLRVFGRSASRLPGDCESPSRGDALACVSKAGPDPPTPSPGHCPDACSSPRTALVAAPPAELPSSLHAPADRHASLPPLSLPARVRGAIENAASEALKRTVSVMEGLNTTALDVANSAVATAAATAQFVRGGRTRRRRGRREERQGLQPERRDGRPARRDAHEQAGTGEGDSSFGDMSGVESELASSRDENGNLSDTSASWDEDMEARGESDASACSDPSTPARKHTRRLGESCRSSPSASEASHPSFSPCPAAGARLQEHGLASASSPQVGHRPRLGRKGTERRRSSGDLSAVAAAAAAATLAVFRAPLPGSSAAGEGDGREVRHAREAGASLKRQASGDGSQACMRCGQACGARDDAGIWQSGVDEQDRGVDQAGRGGGDFARRGGAWARPRRGEGEPGQLRAGGEGGGQPGSCGASLTSNCPAVCTPGELPVRSEEPVARESSWAANGPAGKASPFPELSFACSLRRCSSAPALPHFLCDLSSFSSPQQSPPRDASARAFEVPSKASRWLSGASFRNANRRAAADGSGGELRREGGDFLKQGRQKRERGPRSGAVPVELTTLLSVDGERIQGGVCTLHEAWATPLTLVMTLSLIYVQIPKAFLPGLIVFAICLLLQVLLTRRLRHLTRRLMVCRDARLHACREFFAQFRHVKLLCLERFAYRRLRALRQHELQRLKWRYYLHACGSYFFICTPLVVKVVVLFSLVLSHQKLTAASNIFASLALIDRALNALNSLPLLLSEFTAAAVSFTRFSVFLTNHWKEEPVGAPPAGPTQSAAKWNEKLREETRLPRGRDKAGAESDGGDGSVADAPSPPLSAGGAQARRPTADQPVLETATAVGRLLASAAQPRGVRADNEPPGERFHSISRADTRPPGAGKRRTTQSHALHARCPVLTGDMSQPETAQDGAGSSVSSISSPAPQKSPDGLTVDAAAEAAAAKARSVSPSFASIQSVSTTCRDRNAWPPGTLESAGARREAVLMLSRCYFSWHSLTPSELAAFAKSFLSTSRSSLSASSSCAASSFSASSSAGSAFVAASPPPSAGALVSSSKVVLKNINFSVHAGELTVIVGPSGGGKSSLLCALVSELVLLHGSVAVAGDKPEGREAKRARAALSSETLEAKETNARLAEATGPCRSLHADPRARQAPPRDGEEAWALHTHARNGNDSEDEGEEEEGEHDEDEEEASPVGYAAQQPWLFRGTVRENILFGRPFDADAYHKVLTACALHSDLEKLACKDMTDLDSGGQCLSGGQRARVGLARAIYGASLAASSSSPRSSSSASSSPSSASSSSASFSFSVSAPCASMSSCPSSTPQRRSALLSAAGEACGGCGKSPKGETSPACRRPEGEAARRKEGGNAPRLFLIDDPFSCLDAVTATWIWRHVFAEGGILCGHTVVLVTHAAFLSTLRDPPIASLWYMEGGHLTPVASSCLTAAPLPSSLGFSHLPLAPKSSQRGARSAGSTSPTASPPASPHEAKLPLLPTSDTVGLHAKPVAKGTHLASGDVSLPEARGGDVQRHSGDTSSEVKAVFKSSEGAEIPASSPEGGLRPLAPVCLGWRGPSASASPAVSSPGQNMGHRSAKEPDRGGPGDACPERPSLLPSAPPGEPSTSASGLTGQFGEELTSASEARSSSYGSLVGCAVSRGSFRSVGRSGGQFVSSGDGGEGPRASRECEGQMGGHPARLFPVSGFTGTGAEGARSDSCAVCSRGEEARNTHEDPREKSGSGARFAVRTGGARSGVYTPLQGEESGGAQPSSPALLQKGPSSASRYLVVGGIATKAREEARDRRSAREKEKAREGGAFDRALWGVYIRAAGDRRVAGVLVACMLHAYGSAFCDYWVKCWTTNRLPFLVPLPWIAFFASLFSSPPSLVEASNSIVALLRSALPAVPSPFVFSASRFVGGPEAEQAPAVSLEVEQRWKDTSFLFVYLLVACISILLCVSTTFGYVRCGLSAASALHERMLASLLRSGSSWVERTPLGRILSRCSDDIFSVDEQIPSALHLFTVIGVTLSAKLLMLAANAPLLLVVLLPVGVFFWRTSAHFRSSARDLKRLEMLTRSPLHERLTEASTGGATIRAFGAQKRFYEAYVEKLGAHRRTVQRNQLVHAWLSLRLQGSGALAQGAFLFIVVFPVFLVPQRLRTMQGELAAVLALGLYTTMPLVRLLTALITSAIRADMQMVAVERLTEYANIPPEDDSYDPLYCRPVATALADAASVAAASSRPVSALRAPVSLASSKPALTSAAQPRSEASSPAAPQATPERATSSSSSSACGAKPAASDRSASAVCATPKHSAFPLFLPFLTREASCPNLVSLGKKKPSATIPSPSPHTPLPSSSSASSSSCSSLFSSLPSSLSSSSSAVSSSGLAPPASPLSPAICDAPASASLSPSSADCATLGCADAGEKATDAGSLAEGTCATQCGKRLSAKAADTQALPGEGRSAVPTCAPPEKQRSKTFRKALRFDVGLPAAPAIAWPTAGRIDFDDVCVEYGPGLAPALSHASFTIYPGETVAMVGRTGAGKSSVLLALARMVNYTGSIKIDGIDTRRMPRHILRSRLALVPQNPVLFSGSLRSNLDAERLRTNEQIFKILDLCKLGNVVRALPDGLDTRLSARAECADVEFRIKRSRRHATGPRHQRRSMSLQSPPSSASSDTGHAGASTGACAAACSSPVFPDAVEKLREGREAGRNTREYERNVLPGSIRLSPGQQQLLCFCRALLRGAPIMCLDEVNCRFDAGVEEDIISSALRTKLRPCTVLMISHTLEQLRSLCDRVIAFYSSRVVEIGSPEALLDNPNSYFSKLYHAGTTEGAHGV</sequence>
<dbReference type="InterPro" id="IPR003439">
    <property type="entry name" value="ABC_transporter-like_ATP-bd"/>
</dbReference>
<feature type="compositionally biased region" description="Low complexity" evidence="8">
    <location>
        <begin position="2008"/>
        <end position="2018"/>
    </location>
</feature>
<feature type="compositionally biased region" description="Basic and acidic residues" evidence="8">
    <location>
        <begin position="390"/>
        <end position="400"/>
    </location>
</feature>
<feature type="compositionally biased region" description="Low complexity" evidence="8">
    <location>
        <begin position="1464"/>
        <end position="1478"/>
    </location>
</feature>
<dbReference type="GO" id="GO:0140359">
    <property type="term" value="F:ABC-type transporter activity"/>
    <property type="evidence" value="ECO:0007669"/>
    <property type="project" value="InterPro"/>
</dbReference>
<feature type="region of interest" description="Disordered" evidence="8">
    <location>
        <begin position="1339"/>
        <end position="1382"/>
    </location>
</feature>
<dbReference type="InterPro" id="IPR050173">
    <property type="entry name" value="ABC_transporter_C-like"/>
</dbReference>
<feature type="region of interest" description="Disordered" evidence="8">
    <location>
        <begin position="1076"/>
        <end position="1107"/>
    </location>
</feature>
<feature type="region of interest" description="Disordered" evidence="8">
    <location>
        <begin position="1998"/>
        <end position="2037"/>
    </location>
</feature>
<feature type="transmembrane region" description="Helical" evidence="9">
    <location>
        <begin position="2697"/>
        <end position="2718"/>
    </location>
</feature>
<dbReference type="Pfam" id="PF00005">
    <property type="entry name" value="ABC_tran"/>
    <property type="match status" value="2"/>
</dbReference>
<evidence type="ECO:0000256" key="7">
    <source>
        <dbReference type="ARBA" id="ARBA00023136"/>
    </source>
</evidence>
<feature type="region of interest" description="Disordered" evidence="8">
    <location>
        <begin position="682"/>
        <end position="843"/>
    </location>
</feature>
<feature type="compositionally biased region" description="Low complexity" evidence="8">
    <location>
        <begin position="3187"/>
        <end position="3205"/>
    </location>
</feature>
<dbReference type="InterPro" id="IPR044726">
    <property type="entry name" value="ABCC_6TM_D2"/>
</dbReference>
<dbReference type="InterPro" id="IPR003593">
    <property type="entry name" value="AAA+_ATPase"/>
</dbReference>
<feature type="region of interest" description="Disordered" evidence="8">
    <location>
        <begin position="2054"/>
        <end position="2099"/>
    </location>
</feature>
<dbReference type="InterPro" id="IPR017871">
    <property type="entry name" value="ABC_transporter-like_CS"/>
</dbReference>
<evidence type="ECO:0000259" key="11">
    <source>
        <dbReference type="PROSITE" id="PS50929"/>
    </source>
</evidence>
<dbReference type="EMBL" id="LN714475">
    <property type="protein sequence ID" value="CEL64397.1"/>
    <property type="molecule type" value="Genomic_DNA"/>
</dbReference>
<dbReference type="PANTHER" id="PTHR24223">
    <property type="entry name" value="ATP-BINDING CASSETTE SUB-FAMILY C"/>
    <property type="match status" value="1"/>
</dbReference>
<dbReference type="Gene3D" id="3.40.50.300">
    <property type="entry name" value="P-loop containing nucleotide triphosphate hydrolases"/>
    <property type="match status" value="2"/>
</dbReference>
<feature type="domain" description="ABC transmembrane type-1" evidence="11">
    <location>
        <begin position="2475"/>
        <end position="2717"/>
    </location>
</feature>
<feature type="compositionally biased region" description="Basic and acidic residues" evidence="8">
    <location>
        <begin position="1339"/>
        <end position="1353"/>
    </location>
</feature>
<feature type="region of interest" description="Disordered" evidence="8">
    <location>
        <begin position="1398"/>
        <end position="1481"/>
    </location>
</feature>
<evidence type="ECO:0000256" key="4">
    <source>
        <dbReference type="ARBA" id="ARBA00022741"/>
    </source>
</evidence>
<feature type="transmembrane region" description="Helical" evidence="9">
    <location>
        <begin position="1157"/>
        <end position="1175"/>
    </location>
</feature>
<feature type="region of interest" description="Disordered" evidence="8">
    <location>
        <begin position="563"/>
        <end position="631"/>
    </location>
</feature>
<feature type="transmembrane region" description="Helical" evidence="9">
    <location>
        <begin position="239"/>
        <end position="260"/>
    </location>
</feature>
<keyword evidence="5" id="KW-0067">ATP-binding</keyword>
<dbReference type="PROSITE" id="PS00211">
    <property type="entry name" value="ABC_TRANSPORTER_1"/>
    <property type="match status" value="2"/>
</dbReference>
<evidence type="ECO:0000256" key="3">
    <source>
        <dbReference type="ARBA" id="ARBA00022692"/>
    </source>
</evidence>
<feature type="region of interest" description="Disordered" evidence="8">
    <location>
        <begin position="1822"/>
        <end position="1843"/>
    </location>
</feature>
<accession>A0A0F7U7P5</accession>
<feature type="compositionally biased region" description="Basic and acidic residues" evidence="8">
    <location>
        <begin position="1690"/>
        <end position="1705"/>
    </location>
</feature>
<feature type="compositionally biased region" description="Basic and acidic residues" evidence="8">
    <location>
        <begin position="13"/>
        <end position="22"/>
    </location>
</feature>
<evidence type="ECO:0000259" key="10">
    <source>
        <dbReference type="PROSITE" id="PS50893"/>
    </source>
</evidence>
<feature type="transmembrane region" description="Helical" evidence="9">
    <location>
        <begin position="1235"/>
        <end position="1262"/>
    </location>
</feature>
<evidence type="ECO:0000256" key="2">
    <source>
        <dbReference type="ARBA" id="ARBA00022448"/>
    </source>
</evidence>
<feature type="compositionally biased region" description="Basic and acidic residues" evidence="8">
    <location>
        <begin position="2261"/>
        <end position="2274"/>
    </location>
</feature>
<feature type="region of interest" description="Disordered" evidence="8">
    <location>
        <begin position="2978"/>
        <end position="3000"/>
    </location>
</feature>
<feature type="compositionally biased region" description="Basic and acidic residues" evidence="8">
    <location>
        <begin position="2063"/>
        <end position="2072"/>
    </location>
</feature>
<feature type="region of interest" description="Disordered" evidence="8">
    <location>
        <begin position="2202"/>
        <end position="2232"/>
    </location>
</feature>
<feature type="region of interest" description="Disordered" evidence="8">
    <location>
        <begin position="2113"/>
        <end position="2178"/>
    </location>
</feature>
<feature type="region of interest" description="Disordered" evidence="8">
    <location>
        <begin position="1654"/>
        <end position="1745"/>
    </location>
</feature>
<feature type="compositionally biased region" description="Gly residues" evidence="8">
    <location>
        <begin position="957"/>
        <end position="967"/>
    </location>
</feature>
<feature type="compositionally biased region" description="Acidic residues" evidence="8">
    <location>
        <begin position="1719"/>
        <end position="1738"/>
    </location>
</feature>
<feature type="compositionally biased region" description="Polar residues" evidence="8">
    <location>
        <begin position="2787"/>
        <end position="2800"/>
    </location>
</feature>
<keyword evidence="3 9" id="KW-0812">Transmembrane</keyword>
<dbReference type="SUPFAM" id="SSF90123">
    <property type="entry name" value="ABC transporter transmembrane region"/>
    <property type="match status" value="2"/>
</dbReference>
<proteinExistence type="predicted"/>
<dbReference type="PANTHER" id="PTHR24223:SF330">
    <property type="entry name" value="ATP-BINDING CASSETTE SUB-FAMILY C MEMBER 10"/>
    <property type="match status" value="1"/>
</dbReference>
<feature type="transmembrane region" description="Helical" evidence="9">
    <location>
        <begin position="2668"/>
        <end position="2685"/>
    </location>
</feature>
<dbReference type="InterPro" id="IPR027417">
    <property type="entry name" value="P-loop_NTPase"/>
</dbReference>
<name>A0A0F7U7P5_NEOCL</name>
<dbReference type="Gene3D" id="1.20.1560.10">
    <property type="entry name" value="ABC transporter type 1, transmembrane domain"/>
    <property type="match status" value="2"/>
</dbReference>
<dbReference type="SMART" id="SM00382">
    <property type="entry name" value="AAA"/>
    <property type="match status" value="2"/>
</dbReference>
<feature type="domain" description="ABC transporter" evidence="10">
    <location>
        <begin position="1587"/>
        <end position="1902"/>
    </location>
</feature>
<feature type="compositionally biased region" description="Low complexity" evidence="8">
    <location>
        <begin position="2113"/>
        <end position="2123"/>
    </location>
</feature>
<keyword evidence="6 9" id="KW-1133">Transmembrane helix</keyword>
<feature type="compositionally biased region" description="Low complexity" evidence="8">
    <location>
        <begin position="786"/>
        <end position="803"/>
    </location>
</feature>
<feature type="compositionally biased region" description="Basic and acidic residues" evidence="8">
    <location>
        <begin position="1896"/>
        <end position="1907"/>
    </location>
</feature>
<keyword evidence="4" id="KW-0547">Nucleotide-binding</keyword>
<feature type="compositionally biased region" description="Basic and acidic residues" evidence="8">
    <location>
        <begin position="1406"/>
        <end position="1425"/>
    </location>
</feature>
<feature type="region of interest" description="Disordered" evidence="8">
    <location>
        <begin position="1881"/>
        <end position="1907"/>
    </location>
</feature>
<feature type="compositionally biased region" description="Polar residues" evidence="8">
    <location>
        <begin position="2303"/>
        <end position="2315"/>
    </location>
</feature>
<protein>
    <submittedName>
        <fullName evidence="12">ABC transporter, putative</fullName>
    </submittedName>
</protein>
<feature type="transmembrane region" description="Helical" evidence="9">
    <location>
        <begin position="83"/>
        <end position="104"/>
    </location>
</feature>
<feature type="region of interest" description="Disordered" evidence="8">
    <location>
        <begin position="1"/>
        <end position="29"/>
    </location>
</feature>
<dbReference type="GO" id="GO:0005524">
    <property type="term" value="F:ATP binding"/>
    <property type="evidence" value="ECO:0007669"/>
    <property type="project" value="UniProtKB-KW"/>
</dbReference>
<feature type="region of interest" description="Disordered" evidence="8">
    <location>
        <begin position="2866"/>
        <end position="2885"/>
    </location>
</feature>
<feature type="compositionally biased region" description="Basic residues" evidence="8">
    <location>
        <begin position="3175"/>
        <end position="3186"/>
    </location>
</feature>
<evidence type="ECO:0000313" key="12">
    <source>
        <dbReference type="EMBL" id="CEL64397.1"/>
    </source>
</evidence>
<feature type="compositionally biased region" description="Low complexity" evidence="8">
    <location>
        <begin position="1"/>
        <end position="10"/>
    </location>
</feature>
<dbReference type="GO" id="GO:0016887">
    <property type="term" value="F:ATP hydrolysis activity"/>
    <property type="evidence" value="ECO:0007669"/>
    <property type="project" value="InterPro"/>
</dbReference>
<feature type="region of interest" description="Disordered" evidence="8">
    <location>
        <begin position="3175"/>
        <end position="3205"/>
    </location>
</feature>
<dbReference type="PROSITE" id="PS50893">
    <property type="entry name" value="ABC_TRANSPORTER_2"/>
    <property type="match status" value="2"/>
</dbReference>
<feature type="region of interest" description="Disordered" evidence="8">
    <location>
        <begin position="923"/>
        <end position="969"/>
    </location>
</feature>
<dbReference type="PROSITE" id="PS50929">
    <property type="entry name" value="ABC_TM1F"/>
    <property type="match status" value="2"/>
</dbReference>
<dbReference type="InterPro" id="IPR011527">
    <property type="entry name" value="ABC1_TM_dom"/>
</dbReference>
<dbReference type="GO" id="GO:0016020">
    <property type="term" value="C:membrane"/>
    <property type="evidence" value="ECO:0007669"/>
    <property type="project" value="UniProtKB-SubCell"/>
</dbReference>
<reference evidence="12" key="1">
    <citation type="journal article" date="2015" name="PLoS ONE">
        <title>Comprehensive Evaluation of Toxoplasma gondii VEG and Neospora caninum LIV Genomes with Tachyzoite Stage Transcriptome and Proteome Defines Novel Transcript Features.</title>
        <authorList>
            <person name="Ramaprasad A."/>
            <person name="Mourier T."/>
            <person name="Naeem R."/>
            <person name="Malas T.B."/>
            <person name="Moussa E."/>
            <person name="Panigrahi A."/>
            <person name="Vermont S.J."/>
            <person name="Otto T.D."/>
            <person name="Wastling J."/>
            <person name="Pain A."/>
        </authorList>
    </citation>
    <scope>NUCLEOTIDE SEQUENCE</scope>
    <source>
        <strain evidence="12">Liverpool</strain>
    </source>
</reference>